<evidence type="ECO:0000256" key="2">
    <source>
        <dbReference type="ARBA" id="ARBA00004733"/>
    </source>
</evidence>
<dbReference type="EMBL" id="AABUYW010000001">
    <property type="protein sequence ID" value="EAJ1076158.1"/>
    <property type="molecule type" value="Genomic_DNA"/>
</dbReference>
<reference evidence="14 15" key="1">
    <citation type="submission" date="2018-08" db="EMBL/GenBank/DDBJ databases">
        <authorList>
            <consortium name="NARMS: The National Antimicrobial Resistance Monitoring System"/>
        </authorList>
    </citation>
    <scope>NUCLEOTIDE SEQUENCE [LARGE SCALE GENOMIC DNA]</scope>
    <source>
        <strain evidence="14 15">FSIS11812579</strain>
        <strain evidence="13 16">FSIS1609200</strain>
    </source>
</reference>
<protein>
    <recommendedName>
        <fullName evidence="11">Tryptophan synthase beta chain</fullName>
        <ecNumber evidence="11">4.2.1.20</ecNumber>
    </recommendedName>
</protein>
<dbReference type="InterPro" id="IPR036052">
    <property type="entry name" value="TrpB-like_PALP_sf"/>
</dbReference>
<feature type="modified residue" description="N6-(pyridoxal phosphate)lysine" evidence="11">
    <location>
        <position position="84"/>
    </location>
</feature>
<keyword evidence="5 11" id="KW-0028">Amino-acid biosynthesis</keyword>
<dbReference type="HAMAP" id="MF_00133">
    <property type="entry name" value="Trp_synth_beta"/>
    <property type="match status" value="1"/>
</dbReference>
<dbReference type="RefSeq" id="WP_025398711.1">
    <property type="nucleotide sequence ID" value="NZ_AP028341.1"/>
</dbReference>
<organism evidence="14 15">
    <name type="scientific">Campylobacter coli</name>
    <dbReference type="NCBI Taxonomy" id="195"/>
    <lineage>
        <taxon>Bacteria</taxon>
        <taxon>Pseudomonadati</taxon>
        <taxon>Campylobacterota</taxon>
        <taxon>Epsilonproteobacteria</taxon>
        <taxon>Campylobacterales</taxon>
        <taxon>Campylobacteraceae</taxon>
        <taxon>Campylobacter</taxon>
    </lineage>
</organism>
<dbReference type="GO" id="GO:0004834">
    <property type="term" value="F:tryptophan synthase activity"/>
    <property type="evidence" value="ECO:0007669"/>
    <property type="project" value="UniProtKB-UniRule"/>
</dbReference>
<evidence type="ECO:0000259" key="12">
    <source>
        <dbReference type="Pfam" id="PF00291"/>
    </source>
</evidence>
<evidence type="ECO:0000256" key="3">
    <source>
        <dbReference type="ARBA" id="ARBA00009982"/>
    </source>
</evidence>
<evidence type="ECO:0000256" key="10">
    <source>
        <dbReference type="ARBA" id="ARBA00049047"/>
    </source>
</evidence>
<dbReference type="EC" id="4.2.1.20" evidence="11"/>
<comment type="cofactor">
    <cofactor evidence="1 11">
        <name>pyridoxal 5'-phosphate</name>
        <dbReference type="ChEBI" id="CHEBI:597326"/>
    </cofactor>
</comment>
<dbReference type="InterPro" id="IPR001926">
    <property type="entry name" value="TrpB-like_PALP"/>
</dbReference>
<evidence type="ECO:0000256" key="11">
    <source>
        <dbReference type="HAMAP-Rule" id="MF_00133"/>
    </source>
</evidence>
<comment type="subunit">
    <text evidence="4 11">Tetramer of two alpha and two beta chains.</text>
</comment>
<dbReference type="Proteomes" id="UP000557830">
    <property type="component" value="Unassembled WGS sequence"/>
</dbReference>
<comment type="function">
    <text evidence="11">The beta subunit is responsible for the synthesis of L-tryptophan from indole and L-serine.</text>
</comment>
<evidence type="ECO:0000313" key="15">
    <source>
        <dbReference type="Proteomes" id="UP000333665"/>
    </source>
</evidence>
<keyword evidence="8 11" id="KW-0057">Aromatic amino acid biosynthesis</keyword>
<dbReference type="PROSITE" id="PS00168">
    <property type="entry name" value="TRP_SYNTHASE_BETA"/>
    <property type="match status" value="1"/>
</dbReference>
<evidence type="ECO:0000256" key="4">
    <source>
        <dbReference type="ARBA" id="ARBA00011270"/>
    </source>
</evidence>
<feature type="domain" description="Tryptophan synthase beta chain-like PALP" evidence="12">
    <location>
        <begin position="50"/>
        <end position="373"/>
    </location>
</feature>
<dbReference type="SUPFAM" id="SSF53686">
    <property type="entry name" value="Tryptophan synthase beta subunit-like PLP-dependent enzymes"/>
    <property type="match status" value="1"/>
</dbReference>
<dbReference type="InterPro" id="IPR023026">
    <property type="entry name" value="Trp_synth_beta/beta-like"/>
</dbReference>
<dbReference type="Pfam" id="PF00291">
    <property type="entry name" value="PALP"/>
    <property type="match status" value="1"/>
</dbReference>
<evidence type="ECO:0000313" key="16">
    <source>
        <dbReference type="Proteomes" id="UP000557830"/>
    </source>
</evidence>
<keyword evidence="7 11" id="KW-0663">Pyridoxal phosphate</keyword>
<dbReference type="InterPro" id="IPR006653">
    <property type="entry name" value="Trp_synth_b_CS"/>
</dbReference>
<dbReference type="NCBIfam" id="TIGR00263">
    <property type="entry name" value="trpB"/>
    <property type="match status" value="1"/>
</dbReference>
<dbReference type="FunFam" id="3.40.50.1100:FF:000004">
    <property type="entry name" value="Tryptophan synthase beta chain"/>
    <property type="match status" value="1"/>
</dbReference>
<dbReference type="InterPro" id="IPR006654">
    <property type="entry name" value="Trp_synth_beta"/>
</dbReference>
<comment type="pathway">
    <text evidence="2 11">Amino-acid biosynthesis; L-tryptophan biosynthesis; L-tryptophan from chorismate: step 5/5.</text>
</comment>
<proteinExistence type="inferred from homology"/>
<dbReference type="UniPathway" id="UPA00035">
    <property type="reaction ID" value="UER00044"/>
</dbReference>
<comment type="catalytic activity">
    <reaction evidence="10 11">
        <text>(1S,2R)-1-C-(indol-3-yl)glycerol 3-phosphate + L-serine = D-glyceraldehyde 3-phosphate + L-tryptophan + H2O</text>
        <dbReference type="Rhea" id="RHEA:10532"/>
        <dbReference type="ChEBI" id="CHEBI:15377"/>
        <dbReference type="ChEBI" id="CHEBI:33384"/>
        <dbReference type="ChEBI" id="CHEBI:57912"/>
        <dbReference type="ChEBI" id="CHEBI:58866"/>
        <dbReference type="ChEBI" id="CHEBI:59776"/>
        <dbReference type="EC" id="4.2.1.20"/>
    </reaction>
</comment>
<name>A0A3H9TKV7_CAMCO</name>
<dbReference type="PIRSF" id="PIRSF001413">
    <property type="entry name" value="Trp_syn_beta"/>
    <property type="match status" value="1"/>
</dbReference>
<evidence type="ECO:0000256" key="5">
    <source>
        <dbReference type="ARBA" id="ARBA00022605"/>
    </source>
</evidence>
<dbReference type="CDD" id="cd06446">
    <property type="entry name" value="Trp-synth_B"/>
    <property type="match status" value="1"/>
</dbReference>
<evidence type="ECO:0000313" key="14">
    <source>
        <dbReference type="EMBL" id="EAL8415953.1"/>
    </source>
</evidence>
<dbReference type="GO" id="GO:0005737">
    <property type="term" value="C:cytoplasm"/>
    <property type="evidence" value="ECO:0007669"/>
    <property type="project" value="TreeGrafter"/>
</dbReference>
<dbReference type="PANTHER" id="PTHR48077">
    <property type="entry name" value="TRYPTOPHAN SYNTHASE-RELATED"/>
    <property type="match status" value="1"/>
</dbReference>
<comment type="similarity">
    <text evidence="3 11">Belongs to the TrpB family.</text>
</comment>
<gene>
    <name evidence="11 14" type="primary">trpB</name>
    <name evidence="13" type="ORF">BU953_00725</name>
    <name evidence="14" type="ORF">DYF97_00745</name>
</gene>
<evidence type="ECO:0000256" key="6">
    <source>
        <dbReference type="ARBA" id="ARBA00022822"/>
    </source>
</evidence>
<dbReference type="EMBL" id="AACRQU010000001">
    <property type="protein sequence ID" value="EAL8415953.1"/>
    <property type="molecule type" value="Genomic_DNA"/>
</dbReference>
<keyword evidence="6 11" id="KW-0822">Tryptophan biosynthesis</keyword>
<dbReference type="Gene3D" id="3.40.50.1100">
    <property type="match status" value="2"/>
</dbReference>
<accession>A0A3H9TKV7</accession>
<dbReference type="Proteomes" id="UP000333665">
    <property type="component" value="Unassembled WGS sequence"/>
</dbReference>
<dbReference type="AlphaFoldDB" id="A0A3H9TKV7"/>
<evidence type="ECO:0000256" key="8">
    <source>
        <dbReference type="ARBA" id="ARBA00023141"/>
    </source>
</evidence>
<evidence type="ECO:0000256" key="9">
    <source>
        <dbReference type="ARBA" id="ARBA00023239"/>
    </source>
</evidence>
<evidence type="ECO:0000313" key="13">
    <source>
        <dbReference type="EMBL" id="EAJ1076158.1"/>
    </source>
</evidence>
<comment type="caution">
    <text evidence="14">The sequence shown here is derived from an EMBL/GenBank/DDBJ whole genome shotgun (WGS) entry which is preliminary data.</text>
</comment>
<evidence type="ECO:0000256" key="7">
    <source>
        <dbReference type="ARBA" id="ARBA00022898"/>
    </source>
</evidence>
<dbReference type="PANTHER" id="PTHR48077:SF3">
    <property type="entry name" value="TRYPTOPHAN SYNTHASE"/>
    <property type="match status" value="1"/>
</dbReference>
<keyword evidence="9 11" id="KW-0456">Lyase</keyword>
<sequence>MKKAYYGEFGGQFLPESAMFALNELEDAFLKFAQDKAFKKELQELLTTYVGRPTPLYFARNLSKKYGHEIYLKREDLNHTGAHKINNAIAQALLAKKMGKKKIIAETGAGQHGLATATAAALLGLECEIYMGATDVQRQALNVYKMELLGAKVNAIQSGLKTLKEATTAAIQAWVGDIKNLFYVVGSAVGPYPYPKMVTHFQSVIGKECKSQLKKLGKKVDYIIAAVGGGSNAAGIFYDFIKDENVKLIGIEAGGLGIDTPYHAATLTKGKTGIIHGMKTKVLQDELGNILPVHSVSAGLDYPGIGPLHAFLSQSGRAKYYAITDEECMTALKMLCKEEGIIPAIESSHALAFLEKLCPKLNKKSVIVVNLSGRGDKDMQTIREYKKGTIYG</sequence>
<evidence type="ECO:0000256" key="1">
    <source>
        <dbReference type="ARBA" id="ARBA00001933"/>
    </source>
</evidence>